<protein>
    <recommendedName>
        <fullName evidence="4">C4-type zinc ribbon domain-containing protein</fullName>
    </recommendedName>
</protein>
<sequence length="232" mass="26785">MAVSKELLEYQKVDAELRKIEQEISQSDERKKYVQAKKFMETAAEKLEAMDARARELKEMAMRLTFNYQELNKAISEYAGIDEMVEAGGDVAFYKKKVQTLSDQLRSLKNELNKLVSEIENACEEYQRMKKQTISMQKQYKEYNEKFKEVKASRAAEVKAIGDRLDAIGKNIPADILARYKSKRKDRIFPVIVPLTNGRCICGMDFAIAQQSALEGGNVIECEHCHRFIYKE</sequence>
<gene>
    <name evidence="2" type="ORF">H9964_01700</name>
</gene>
<reference evidence="2" key="1">
    <citation type="journal article" date="2021" name="PeerJ">
        <title>Extensive microbial diversity within the chicken gut microbiome revealed by metagenomics and culture.</title>
        <authorList>
            <person name="Gilroy R."/>
            <person name="Ravi A."/>
            <person name="Getino M."/>
            <person name="Pursley I."/>
            <person name="Horton D.L."/>
            <person name="Alikhan N.F."/>
            <person name="Baker D."/>
            <person name="Gharbi K."/>
            <person name="Hall N."/>
            <person name="Watson M."/>
            <person name="Adriaenssens E.M."/>
            <person name="Foster-Nyarko E."/>
            <person name="Jarju S."/>
            <person name="Secka A."/>
            <person name="Antonio M."/>
            <person name="Oren A."/>
            <person name="Chaudhuri R.R."/>
            <person name="La Ragione R."/>
            <person name="Hildebrand F."/>
            <person name="Pallen M.J."/>
        </authorList>
    </citation>
    <scope>NUCLEOTIDE SEQUENCE</scope>
    <source>
        <strain evidence="2">ChiW7-2402</strain>
    </source>
</reference>
<dbReference type="Proteomes" id="UP000824102">
    <property type="component" value="Unassembled WGS sequence"/>
</dbReference>
<evidence type="ECO:0008006" key="4">
    <source>
        <dbReference type="Google" id="ProtNLM"/>
    </source>
</evidence>
<accession>A0A9D2JYF6</accession>
<evidence type="ECO:0000256" key="1">
    <source>
        <dbReference type="SAM" id="Coils"/>
    </source>
</evidence>
<dbReference type="Gene3D" id="1.10.287.1490">
    <property type="match status" value="1"/>
</dbReference>
<dbReference type="AlphaFoldDB" id="A0A9D2JYF6"/>
<reference evidence="2" key="2">
    <citation type="submission" date="2021-04" db="EMBL/GenBank/DDBJ databases">
        <authorList>
            <person name="Gilroy R."/>
        </authorList>
    </citation>
    <scope>NUCLEOTIDE SEQUENCE</scope>
    <source>
        <strain evidence="2">ChiW7-2402</strain>
    </source>
</reference>
<comment type="caution">
    <text evidence="2">The sequence shown here is derived from an EMBL/GenBank/DDBJ whole genome shotgun (WGS) entry which is preliminary data.</text>
</comment>
<keyword evidence="1" id="KW-0175">Coiled coil</keyword>
<evidence type="ECO:0000313" key="3">
    <source>
        <dbReference type="Proteomes" id="UP000824102"/>
    </source>
</evidence>
<evidence type="ECO:0000313" key="2">
    <source>
        <dbReference type="EMBL" id="HIZ72275.1"/>
    </source>
</evidence>
<organism evidence="2 3">
    <name type="scientific">Candidatus Gallimonas intestinavium</name>
    <dbReference type="NCBI Taxonomy" id="2838603"/>
    <lineage>
        <taxon>Bacteria</taxon>
        <taxon>Bacillati</taxon>
        <taxon>Bacillota</taxon>
        <taxon>Clostridia</taxon>
        <taxon>Candidatus Gallimonas</taxon>
    </lineage>
</organism>
<name>A0A9D2JYF6_9FIRM</name>
<proteinExistence type="predicted"/>
<dbReference type="EMBL" id="DXBB01000034">
    <property type="protein sequence ID" value="HIZ72275.1"/>
    <property type="molecule type" value="Genomic_DNA"/>
</dbReference>
<feature type="coiled-coil region" evidence="1">
    <location>
        <begin position="3"/>
        <end position="146"/>
    </location>
</feature>